<name>A0A2V3ZT75_9BACT</name>
<dbReference type="EMBL" id="QFLI01000011">
    <property type="protein sequence ID" value="PXX96887.1"/>
    <property type="molecule type" value="Genomic_DNA"/>
</dbReference>
<evidence type="ECO:0000313" key="1">
    <source>
        <dbReference type="EMBL" id="PXX96887.1"/>
    </source>
</evidence>
<dbReference type="RefSeq" id="WP_110362909.1">
    <property type="nucleotide sequence ID" value="NZ_QFLI01000011.1"/>
</dbReference>
<protein>
    <submittedName>
        <fullName evidence="1">Uncharacterized protein</fullName>
    </submittedName>
</protein>
<dbReference type="AlphaFoldDB" id="A0A2V3ZT75"/>
<organism evidence="1 2">
    <name type="scientific">Marinifilum breve</name>
    <dbReference type="NCBI Taxonomy" id="2184082"/>
    <lineage>
        <taxon>Bacteria</taxon>
        <taxon>Pseudomonadati</taxon>
        <taxon>Bacteroidota</taxon>
        <taxon>Bacteroidia</taxon>
        <taxon>Marinilabiliales</taxon>
        <taxon>Marinifilaceae</taxon>
    </lineage>
</organism>
<reference evidence="1 2" key="1">
    <citation type="submission" date="2018-05" db="EMBL/GenBank/DDBJ databases">
        <title>Marinifilum breve JC075T sp. nov., a marine bacterium isolated from Yongle Blue Hole in the South China Sea.</title>
        <authorList>
            <person name="Fu T."/>
        </authorList>
    </citation>
    <scope>NUCLEOTIDE SEQUENCE [LARGE SCALE GENOMIC DNA]</scope>
    <source>
        <strain evidence="1 2">JC075</strain>
    </source>
</reference>
<sequence length="125" mass="14963">MEKATIIVSSRIHTGEKEVAKLLENYEHPCRMEIYSNKCLEIRTFLFGSVNEETDVIVIYLWDRDPMHNYTFWFPFINGNILVNSKGKAPFIRKTPKLIFITDRKPDHFYEKYFNQYYEVITANQ</sequence>
<evidence type="ECO:0000313" key="2">
    <source>
        <dbReference type="Proteomes" id="UP000248079"/>
    </source>
</evidence>
<gene>
    <name evidence="1" type="ORF">DF185_19805</name>
</gene>
<keyword evidence="2" id="KW-1185">Reference proteome</keyword>
<dbReference type="Proteomes" id="UP000248079">
    <property type="component" value="Unassembled WGS sequence"/>
</dbReference>
<proteinExistence type="predicted"/>
<accession>A0A2V3ZT75</accession>
<comment type="caution">
    <text evidence="1">The sequence shown here is derived from an EMBL/GenBank/DDBJ whole genome shotgun (WGS) entry which is preliminary data.</text>
</comment>